<protein>
    <submittedName>
        <fullName evidence="1">Uncharacterized protein</fullName>
    </submittedName>
</protein>
<reference evidence="1 2" key="1">
    <citation type="submission" date="2019-01" db="EMBL/GenBank/DDBJ databases">
        <title>Weissella sp. nov., a novel lactic acid bacterium isolated from animal feces.</title>
        <authorList>
            <person name="Wang L.-T."/>
        </authorList>
    </citation>
    <scope>NUCLEOTIDE SEQUENCE [LARGE SCALE GENOMIC DNA]</scope>
    <source>
        <strain evidence="1 2">8H-2</strain>
    </source>
</reference>
<evidence type="ECO:0000313" key="2">
    <source>
        <dbReference type="Proteomes" id="UP000371977"/>
    </source>
</evidence>
<dbReference type="Proteomes" id="UP000371977">
    <property type="component" value="Unassembled WGS sequence"/>
</dbReference>
<dbReference type="EMBL" id="SDGZ01000014">
    <property type="protein sequence ID" value="TYC49629.1"/>
    <property type="molecule type" value="Genomic_DNA"/>
</dbReference>
<gene>
    <name evidence="1" type="ORF">ESZ50_05655</name>
</gene>
<sequence length="74" mass="8515">MAKMWAVKDLSTGLYISEVNLDGGTFELHKDLAKHFSMTEARLIIDWLYNHLKIEDDEGEFAVVELTEKVVEDD</sequence>
<accession>A0A6C2C7R7</accession>
<evidence type="ECO:0000313" key="1">
    <source>
        <dbReference type="EMBL" id="TYC49629.1"/>
    </source>
</evidence>
<name>A0A6C2C7R7_9LACO</name>
<dbReference type="AlphaFoldDB" id="A0A6C2C7R7"/>
<proteinExistence type="predicted"/>
<organism evidence="1 2">
    <name type="scientific">Weissella muntiaci</name>
    <dbReference type="NCBI Taxonomy" id="2508881"/>
    <lineage>
        <taxon>Bacteria</taxon>
        <taxon>Bacillati</taxon>
        <taxon>Bacillota</taxon>
        <taxon>Bacilli</taxon>
        <taxon>Lactobacillales</taxon>
        <taxon>Lactobacillaceae</taxon>
        <taxon>Weissella</taxon>
    </lineage>
</organism>
<keyword evidence="2" id="KW-1185">Reference proteome</keyword>
<comment type="caution">
    <text evidence="1">The sequence shown here is derived from an EMBL/GenBank/DDBJ whole genome shotgun (WGS) entry which is preliminary data.</text>
</comment>
<dbReference type="RefSeq" id="WP_148622621.1">
    <property type="nucleotide sequence ID" value="NZ_SDGZ01000014.1"/>
</dbReference>